<dbReference type="SMART" id="SM00382">
    <property type="entry name" value="AAA"/>
    <property type="match status" value="1"/>
</dbReference>
<dbReference type="InterPro" id="IPR024752">
    <property type="entry name" value="Myb/SANT-like_dom"/>
</dbReference>
<dbReference type="PANTHER" id="PTHR47851:SF2">
    <property type="entry name" value="OS12G0207200 PROTEIN"/>
    <property type="match status" value="1"/>
</dbReference>
<organism evidence="3 4">
    <name type="scientific">Eragrostis curvula</name>
    <name type="common">weeping love grass</name>
    <dbReference type="NCBI Taxonomy" id="38414"/>
    <lineage>
        <taxon>Eukaryota</taxon>
        <taxon>Viridiplantae</taxon>
        <taxon>Streptophyta</taxon>
        <taxon>Embryophyta</taxon>
        <taxon>Tracheophyta</taxon>
        <taxon>Spermatophyta</taxon>
        <taxon>Magnoliopsida</taxon>
        <taxon>Liliopsida</taxon>
        <taxon>Poales</taxon>
        <taxon>Poaceae</taxon>
        <taxon>PACMAD clade</taxon>
        <taxon>Chloridoideae</taxon>
        <taxon>Eragrostideae</taxon>
        <taxon>Eragrostidinae</taxon>
        <taxon>Eragrostis</taxon>
    </lineage>
</organism>
<sequence>LVKKNSGKDLILRDVSFRPLHPSPLQALVAAGIGGTRHRRPGASTHRGEVRLLSCCGPRRPPPSTRSLPVVGRRGEERGSIGTRGADFFSFLPLMPEAEWNDERTRIICELFAEQVRAGNRPNTHLNNTGYRIVAAKFQQRTQLLYTKKQLKNKWDKLKSDYICWRKLLVIGAGLEWDSARGTFAADDNWWKKINTELPGVRRFRNGGMQNEDKLKVMFDYILSNGVDSSPAATNGLPSAQDNPMNGVDHSPMAADGLPSAPDSTVNGVDHSPLATDGLPSAPDSPGHGMDDSPLATDGLPSDPDSPVHGMDDSPRTTNDLPPAPDSTMHGVNLHRSDNNTERNGVTHPVLESVFPLNRNKKRLTRVNVPKKAKKTKTEMALLMQSHLDRILELAQKAQATFEKFSTRADPPSASIQDVMTLVRECGARCGSNEHFIATELFVNKEQREMFLTMETPEERFQWLRRKYISNREQLTPVYSRKPMLPTRSSSSTARSNSLHYPLRERQGAAALAHLSSLLPSRAVVAGDPPRDGSLCRLSPAPVPLHAPKLPPAPPSFRRQRGAWAGATHCAAEASRAWGGIVEDDLSELLQILPRDLRDNLQMNLERTSSWRLFWIWADDQRHVSLVTLAANIFGKVRSHCKSWRKHKEAVGEFGGDNRAGIEGTLHRISAIRSRKGMVVGLTCRVGRAVTGHVDMVRDLLNYKESILFLGRPGVGKTTVMREIARVLADEFQKRVVIVDTSNEIGGDGDIPHSAIGGARRMQVPEPSMQHRVMIEAVENHMPEVVIVDEIGTEAEAQACRSIAERGVMLIGTAHGERLANIIKNPTLCDLVCHHDHSFSFETNQLYLFSEAYMSTWQNGLKFPNLFPGAYM</sequence>
<dbReference type="AlphaFoldDB" id="A0A5J9SQR5"/>
<dbReference type="InterPro" id="IPR027417">
    <property type="entry name" value="P-loop_NTPase"/>
</dbReference>
<feature type="compositionally biased region" description="Polar residues" evidence="1">
    <location>
        <begin position="232"/>
        <end position="244"/>
    </location>
</feature>
<dbReference type="Proteomes" id="UP000324897">
    <property type="component" value="Unassembled WGS sequence"/>
</dbReference>
<gene>
    <name evidence="3" type="ORF">EJB05_53196</name>
</gene>
<proteinExistence type="predicted"/>
<dbReference type="Pfam" id="PF19568">
    <property type="entry name" value="Spore_III_AA"/>
    <property type="match status" value="1"/>
</dbReference>
<dbReference type="InterPro" id="IPR045735">
    <property type="entry name" value="Spore_III_AA_AAA+_ATPase"/>
</dbReference>
<dbReference type="PANTHER" id="PTHR47851">
    <property type="entry name" value="OS06G0588700 PROTEIN-RELATED"/>
    <property type="match status" value="1"/>
</dbReference>
<dbReference type="InterPro" id="IPR003593">
    <property type="entry name" value="AAA+_ATPase"/>
</dbReference>
<feature type="region of interest" description="Disordered" evidence="1">
    <location>
        <begin position="232"/>
        <end position="346"/>
    </location>
</feature>
<feature type="non-terminal residue" evidence="3">
    <location>
        <position position="1"/>
    </location>
</feature>
<dbReference type="SUPFAM" id="SSF52540">
    <property type="entry name" value="P-loop containing nucleoside triphosphate hydrolases"/>
    <property type="match status" value="1"/>
</dbReference>
<dbReference type="CDD" id="cd00009">
    <property type="entry name" value="AAA"/>
    <property type="match status" value="1"/>
</dbReference>
<keyword evidence="4" id="KW-1185">Reference proteome</keyword>
<dbReference type="EMBL" id="RWGY01000455">
    <property type="protein sequence ID" value="TVU01353.1"/>
    <property type="molecule type" value="Genomic_DNA"/>
</dbReference>
<dbReference type="OrthoDB" id="683049at2759"/>
<dbReference type="Pfam" id="PF12776">
    <property type="entry name" value="Myb_DNA-bind_3"/>
    <property type="match status" value="1"/>
</dbReference>
<feature type="domain" description="AAA+ ATPase" evidence="2">
    <location>
        <begin position="703"/>
        <end position="839"/>
    </location>
</feature>
<comment type="caution">
    <text evidence="3">The sequence shown here is derived from an EMBL/GenBank/DDBJ whole genome shotgun (WGS) entry which is preliminary data.</text>
</comment>
<evidence type="ECO:0000313" key="3">
    <source>
        <dbReference type="EMBL" id="TVU01353.1"/>
    </source>
</evidence>
<name>A0A5J9SQR5_9POAL</name>
<evidence type="ECO:0000259" key="2">
    <source>
        <dbReference type="SMART" id="SM00382"/>
    </source>
</evidence>
<evidence type="ECO:0000256" key="1">
    <source>
        <dbReference type="SAM" id="MobiDB-lite"/>
    </source>
</evidence>
<dbReference type="Gene3D" id="3.40.50.300">
    <property type="entry name" value="P-loop containing nucleotide triphosphate hydrolases"/>
    <property type="match status" value="1"/>
</dbReference>
<accession>A0A5J9SQR5</accession>
<protein>
    <recommendedName>
        <fullName evidence="2">AAA+ ATPase domain-containing protein</fullName>
    </recommendedName>
</protein>
<reference evidence="3 4" key="1">
    <citation type="journal article" date="2019" name="Sci. Rep.">
        <title>A high-quality genome of Eragrostis curvula grass provides insights into Poaceae evolution and supports new strategies to enhance forage quality.</title>
        <authorList>
            <person name="Carballo J."/>
            <person name="Santos B.A.C.M."/>
            <person name="Zappacosta D."/>
            <person name="Garbus I."/>
            <person name="Selva J.P."/>
            <person name="Gallo C.A."/>
            <person name="Diaz A."/>
            <person name="Albertini E."/>
            <person name="Caccamo M."/>
            <person name="Echenique V."/>
        </authorList>
    </citation>
    <scope>NUCLEOTIDE SEQUENCE [LARGE SCALE GENOMIC DNA]</scope>
    <source>
        <strain evidence="4">cv. Victoria</strain>
        <tissue evidence="3">Leaf</tissue>
    </source>
</reference>
<feature type="region of interest" description="Disordered" evidence="1">
    <location>
        <begin position="59"/>
        <end position="78"/>
    </location>
</feature>
<dbReference type="Gramene" id="TVU01353">
    <property type="protein sequence ID" value="TVU01353"/>
    <property type="gene ID" value="EJB05_53196"/>
</dbReference>
<evidence type="ECO:0000313" key="4">
    <source>
        <dbReference type="Proteomes" id="UP000324897"/>
    </source>
</evidence>